<keyword evidence="2" id="KW-1185">Reference proteome</keyword>
<reference evidence="1 2" key="1">
    <citation type="submission" date="2020-08" db="EMBL/GenBank/DDBJ databases">
        <title>A Genomic Blueprint of the Chicken Gut Microbiome.</title>
        <authorList>
            <person name="Gilroy R."/>
            <person name="Ravi A."/>
            <person name="Getino M."/>
            <person name="Pursley I."/>
            <person name="Horton D.L."/>
            <person name="Alikhan N.-F."/>
            <person name="Baker D."/>
            <person name="Gharbi K."/>
            <person name="Hall N."/>
            <person name="Watson M."/>
            <person name="Adriaenssens E.M."/>
            <person name="Foster-Nyarko E."/>
            <person name="Jarju S."/>
            <person name="Secka A."/>
            <person name="Antonio M."/>
            <person name="Oren A."/>
            <person name="Chaudhuri R."/>
            <person name="La Ragione R.M."/>
            <person name="Hildebrand F."/>
            <person name="Pallen M.J."/>
        </authorList>
    </citation>
    <scope>NUCLEOTIDE SEQUENCE [LARGE SCALE GENOMIC DNA]</scope>
    <source>
        <strain evidence="1 2">Sa2YVA2</strain>
    </source>
</reference>
<dbReference type="GO" id="GO:0008168">
    <property type="term" value="F:methyltransferase activity"/>
    <property type="evidence" value="ECO:0007669"/>
    <property type="project" value="UniProtKB-KW"/>
</dbReference>
<accession>A0ABR8U5K8</accession>
<evidence type="ECO:0000313" key="1">
    <source>
        <dbReference type="EMBL" id="MBD7983298.1"/>
    </source>
</evidence>
<dbReference type="InterPro" id="IPR007536">
    <property type="entry name" value="16SrRNA_methylTrfase_J"/>
</dbReference>
<comment type="caution">
    <text evidence="1">The sequence shown here is derived from an EMBL/GenBank/DDBJ whole genome shotgun (WGS) entry which is preliminary data.</text>
</comment>
<protein>
    <submittedName>
        <fullName evidence="1">Class I SAM-dependent methyltransferase</fullName>
    </submittedName>
</protein>
<sequence length="259" mass="29329">MTTIITTAGRPDDKSVKLAEIAQKELGFPIVQRNKKSINRLQQELGADVFVAGKDRYELFRTGMEKPFFFHPNSAAFRLKRLQNGEFDPLIEAANLQSGETFLDCTLGLASDSIIASYIIGAEGKCIGIEADPVVAFIVQYGLCNYKSDSEALLKAMSNIKVYHSNALDYLQMQPDASVDVVYMDPMFHIPIEESTNFTSLRQVGVHNELTEQWMTEAYRVSKKRVVVKARFDSPLFEQYNLHRNVRPNTKFHFGFLSK</sequence>
<dbReference type="RefSeq" id="WP_191692982.1">
    <property type="nucleotide sequence ID" value="NZ_JACSQN010000001.1"/>
</dbReference>
<dbReference type="SUPFAM" id="SSF53335">
    <property type="entry name" value="S-adenosyl-L-methionine-dependent methyltransferases"/>
    <property type="match status" value="1"/>
</dbReference>
<dbReference type="EMBL" id="JACSQN010000001">
    <property type="protein sequence ID" value="MBD7983298.1"/>
    <property type="molecule type" value="Genomic_DNA"/>
</dbReference>
<dbReference type="InterPro" id="IPR029063">
    <property type="entry name" value="SAM-dependent_MTases_sf"/>
</dbReference>
<evidence type="ECO:0000313" key="2">
    <source>
        <dbReference type="Proteomes" id="UP000626786"/>
    </source>
</evidence>
<keyword evidence="1" id="KW-0489">Methyltransferase</keyword>
<dbReference type="GO" id="GO:0032259">
    <property type="term" value="P:methylation"/>
    <property type="evidence" value="ECO:0007669"/>
    <property type="project" value="UniProtKB-KW"/>
</dbReference>
<dbReference type="Gene3D" id="3.40.50.150">
    <property type="entry name" value="Vaccinia Virus protein VP39"/>
    <property type="match status" value="1"/>
</dbReference>
<dbReference type="CDD" id="cd02440">
    <property type="entry name" value="AdoMet_MTases"/>
    <property type="match status" value="1"/>
</dbReference>
<dbReference type="Proteomes" id="UP000626786">
    <property type="component" value="Unassembled WGS sequence"/>
</dbReference>
<dbReference type="Pfam" id="PF04445">
    <property type="entry name" value="SAM_MT"/>
    <property type="match status" value="1"/>
</dbReference>
<gene>
    <name evidence="1" type="ORF">H9649_01790</name>
</gene>
<organism evidence="1 2">
    <name type="scientific">Sporosarcina quadrami</name>
    <dbReference type="NCBI Taxonomy" id="2762234"/>
    <lineage>
        <taxon>Bacteria</taxon>
        <taxon>Bacillati</taxon>
        <taxon>Bacillota</taxon>
        <taxon>Bacilli</taxon>
        <taxon>Bacillales</taxon>
        <taxon>Caryophanaceae</taxon>
        <taxon>Sporosarcina</taxon>
    </lineage>
</organism>
<dbReference type="PANTHER" id="PTHR36112">
    <property type="entry name" value="RIBOSOMAL RNA SMALL SUBUNIT METHYLTRANSFERASE J"/>
    <property type="match status" value="1"/>
</dbReference>
<keyword evidence="1" id="KW-0808">Transferase</keyword>
<dbReference type="PANTHER" id="PTHR36112:SF1">
    <property type="entry name" value="RIBOSOMAL RNA SMALL SUBUNIT METHYLTRANSFERASE J"/>
    <property type="match status" value="1"/>
</dbReference>
<name>A0ABR8U5K8_9BACL</name>
<proteinExistence type="predicted"/>